<evidence type="ECO:0000313" key="1">
    <source>
        <dbReference type="EMBL" id="OYE49011.1"/>
    </source>
</evidence>
<organism evidence="1 2">
    <name type="scientific">Shigella sonnei</name>
    <dbReference type="NCBI Taxonomy" id="624"/>
    <lineage>
        <taxon>Bacteria</taxon>
        <taxon>Pseudomonadati</taxon>
        <taxon>Pseudomonadota</taxon>
        <taxon>Gammaproteobacteria</taxon>
        <taxon>Enterobacterales</taxon>
        <taxon>Enterobacteriaceae</taxon>
        <taxon>Shigella</taxon>
    </lineage>
</organism>
<dbReference type="AlphaFoldDB" id="A0A7Z1D1C5"/>
<evidence type="ECO:0000313" key="2">
    <source>
        <dbReference type="Proteomes" id="UP000215497"/>
    </source>
</evidence>
<dbReference type="EMBL" id="NPZM01000118">
    <property type="protein sequence ID" value="OYE49011.1"/>
    <property type="molecule type" value="Genomic_DNA"/>
</dbReference>
<accession>A0A7Z1D1C5</accession>
<comment type="caution">
    <text evidence="1">The sequence shown here is derived from an EMBL/GenBank/DDBJ whole genome shotgun (WGS) entry which is preliminary data.</text>
</comment>
<name>A0A7Z1D1C5_SHISO</name>
<protein>
    <submittedName>
        <fullName evidence="1">Uncharacterized protein</fullName>
    </submittedName>
</protein>
<reference evidence="1 2" key="1">
    <citation type="submission" date="2017-08" db="EMBL/GenBank/DDBJ databases">
        <authorList>
            <person name="Fouts D."/>
            <person name="Sutton G."/>
            <person name="Nguyen K."/>
            <person name="Thamlikitkul V."/>
        </authorList>
    </citation>
    <scope>NUCLEOTIDE SEQUENCE [LARGE SCALE GENOMIC DNA]</scope>
    <source>
        <strain evidence="1 2">ECCRETH04</strain>
    </source>
</reference>
<dbReference type="RefSeq" id="WP_001521869.1">
    <property type="nucleotide sequence ID" value="NZ_NPZM01000118.1"/>
</dbReference>
<proteinExistence type="predicted"/>
<gene>
    <name evidence="1" type="ORF">CI633_18820</name>
</gene>
<dbReference type="Proteomes" id="UP000215497">
    <property type="component" value="Unassembled WGS sequence"/>
</dbReference>
<sequence>MAAHKNISGKHPLSDEDILQAVYRVCFSPSGEINRDGVDALITTLDRRISDLLDEIIHLCEFQQSAPYWRRVLH</sequence>